<comment type="caution">
    <text evidence="5">The sequence shown here is derived from an EMBL/GenBank/DDBJ whole genome shotgun (WGS) entry which is preliminary data.</text>
</comment>
<dbReference type="CDD" id="cd12872">
    <property type="entry name" value="SPRY_Ash2"/>
    <property type="match status" value="1"/>
</dbReference>
<dbReference type="Pfam" id="PF00622">
    <property type="entry name" value="SPRY"/>
    <property type="match status" value="2"/>
</dbReference>
<dbReference type="InterPro" id="IPR001870">
    <property type="entry name" value="B30.2/SPRY"/>
</dbReference>
<gene>
    <name evidence="5" type="primary">Ash2l</name>
    <name evidence="5" type="ORF">TCON_1650</name>
</gene>
<dbReference type="SUPFAM" id="SSF49899">
    <property type="entry name" value="Concanavalin A-like lectins/glucanases"/>
    <property type="match status" value="1"/>
</dbReference>
<evidence type="ECO:0000259" key="4">
    <source>
        <dbReference type="PROSITE" id="PS50188"/>
    </source>
</evidence>
<reference evidence="5 6" key="1">
    <citation type="submission" date="2019-01" db="EMBL/GenBank/DDBJ databases">
        <title>Genomes sequencing and comparative genomics of infectious freshwater microsporidia, Cucumispora dikerogammari and Thelohania contejeani.</title>
        <authorList>
            <person name="Cormier A."/>
            <person name="Giraud I."/>
            <person name="Wattier R."/>
            <person name="Teixeira M."/>
            <person name="Grandjean F."/>
            <person name="Rigaud T."/>
            <person name="Cordaux R."/>
        </authorList>
    </citation>
    <scope>NUCLEOTIDE SEQUENCE [LARGE SCALE GENOMIC DNA]</scope>
    <source>
        <strain evidence="5">T1</strain>
        <tissue evidence="5">Spores</tissue>
    </source>
</reference>
<dbReference type="SMART" id="SM00449">
    <property type="entry name" value="SPRY"/>
    <property type="match status" value="1"/>
</dbReference>
<evidence type="ECO:0000313" key="5">
    <source>
        <dbReference type="EMBL" id="KAF7683139.1"/>
    </source>
</evidence>
<dbReference type="PANTHER" id="PTHR10598">
    <property type="entry name" value="SET1/ASH2 HISTONE METHYLTRANSFERASE COMPLEX SUBUNIT ASH2"/>
    <property type="match status" value="1"/>
</dbReference>
<feature type="domain" description="B30.2/SPRY" evidence="4">
    <location>
        <begin position="1"/>
        <end position="179"/>
    </location>
</feature>
<comment type="similarity">
    <text evidence="3">Belongs to the cclA family.</text>
</comment>
<evidence type="ECO:0000256" key="2">
    <source>
        <dbReference type="ARBA" id="ARBA00023242"/>
    </source>
</evidence>
<dbReference type="InterPro" id="IPR037353">
    <property type="entry name" value="ASH2"/>
</dbReference>
<dbReference type="InterPro" id="IPR003877">
    <property type="entry name" value="SPRY_dom"/>
</dbReference>
<sequence length="193" mass="21524">MNSNLQPWRMESFNKAVIVNGDGITVEGVGGHRIAVCTHGLVRGVLYFEIEVLNDIGHIRVGVSNQRNDLNGPLGLGVGEYSYGSFRGYKFTGGVKHRYGPTFGIRDFIGVEIGLGSGRTEMRNYLVCQEAYIKEPSYIKFYKNGEDLGIAFSDLEYGVYYPAISLYQGAKVKFIWEPFVAFPPRYGVGCWLP</sequence>
<dbReference type="EMBL" id="SBIQ01000123">
    <property type="protein sequence ID" value="KAF7683139.1"/>
    <property type="molecule type" value="Genomic_DNA"/>
</dbReference>
<organism evidence="5 6">
    <name type="scientific">Astathelohania contejeani</name>
    <dbReference type="NCBI Taxonomy" id="164912"/>
    <lineage>
        <taxon>Eukaryota</taxon>
        <taxon>Fungi</taxon>
        <taxon>Fungi incertae sedis</taxon>
        <taxon>Microsporidia</taxon>
        <taxon>Astathelohaniidae</taxon>
        <taxon>Astathelohania</taxon>
    </lineage>
</organism>
<name>A0ABQ7HYA8_9MICR</name>
<dbReference type="InterPro" id="IPR013320">
    <property type="entry name" value="ConA-like_dom_sf"/>
</dbReference>
<accession>A0ABQ7HYA8</accession>
<dbReference type="InterPro" id="IPR043136">
    <property type="entry name" value="B30.2/SPRY_sf"/>
</dbReference>
<keyword evidence="2" id="KW-0539">Nucleus</keyword>
<evidence type="ECO:0000313" key="6">
    <source>
        <dbReference type="Proteomes" id="UP001516464"/>
    </source>
</evidence>
<keyword evidence="5" id="KW-0489">Methyltransferase</keyword>
<dbReference type="GO" id="GO:0008168">
    <property type="term" value="F:methyltransferase activity"/>
    <property type="evidence" value="ECO:0007669"/>
    <property type="project" value="UniProtKB-KW"/>
</dbReference>
<evidence type="ECO:0000256" key="3">
    <source>
        <dbReference type="ARBA" id="ARBA00038149"/>
    </source>
</evidence>
<proteinExistence type="inferred from homology"/>
<comment type="subcellular location">
    <subcellularLocation>
        <location evidence="1">Nucleus</location>
    </subcellularLocation>
</comment>
<dbReference type="PROSITE" id="PS50188">
    <property type="entry name" value="B302_SPRY"/>
    <property type="match status" value="1"/>
</dbReference>
<dbReference type="Proteomes" id="UP001516464">
    <property type="component" value="Unassembled WGS sequence"/>
</dbReference>
<evidence type="ECO:0000256" key="1">
    <source>
        <dbReference type="ARBA" id="ARBA00004123"/>
    </source>
</evidence>
<keyword evidence="6" id="KW-1185">Reference proteome</keyword>
<keyword evidence="5" id="KW-0808">Transferase</keyword>
<protein>
    <submittedName>
        <fullName evidence="5">Set1/Ash2 histone methyltransferase complex subunit ASH2</fullName>
    </submittedName>
</protein>
<dbReference type="Gene3D" id="2.60.120.920">
    <property type="match status" value="1"/>
</dbReference>
<dbReference type="GO" id="GO:0032259">
    <property type="term" value="P:methylation"/>
    <property type="evidence" value="ECO:0007669"/>
    <property type="project" value="UniProtKB-KW"/>
</dbReference>
<dbReference type="PANTHER" id="PTHR10598:SF0">
    <property type="entry name" value="SET1_ASH2 HISTONE METHYLTRANSFERASE COMPLEX SUBUNIT ASH2"/>
    <property type="match status" value="1"/>
</dbReference>